<evidence type="ECO:0000313" key="2">
    <source>
        <dbReference type="Proteomes" id="UP001596058"/>
    </source>
</evidence>
<keyword evidence="2" id="KW-1185">Reference proteome</keyword>
<gene>
    <name evidence="1" type="ORF">ACFPZ3_31935</name>
</gene>
<name>A0ABW1CUK0_9ACTN</name>
<protein>
    <submittedName>
        <fullName evidence="1">Uncharacterized protein</fullName>
    </submittedName>
</protein>
<proteinExistence type="predicted"/>
<sequence length="95" mass="11084">MLTIEQAARYVLKAVFPRDIERASVRYTTARDLRKADFAILHTPGRISAACDGKLSHVSVIWPADDPVQRQDIPWDLDVTERFIQCFNRQRDERR</sequence>
<reference evidence="2" key="1">
    <citation type="journal article" date="2019" name="Int. J. Syst. Evol. Microbiol.">
        <title>The Global Catalogue of Microorganisms (GCM) 10K type strain sequencing project: providing services to taxonomists for standard genome sequencing and annotation.</title>
        <authorList>
            <consortium name="The Broad Institute Genomics Platform"/>
            <consortium name="The Broad Institute Genome Sequencing Center for Infectious Disease"/>
            <person name="Wu L."/>
            <person name="Ma J."/>
        </authorList>
    </citation>
    <scope>NUCLEOTIDE SEQUENCE [LARGE SCALE GENOMIC DNA]</scope>
    <source>
        <strain evidence="2">CCUG 53903</strain>
    </source>
</reference>
<comment type="caution">
    <text evidence="1">The sequence shown here is derived from an EMBL/GenBank/DDBJ whole genome shotgun (WGS) entry which is preliminary data.</text>
</comment>
<dbReference type="EMBL" id="JBHSPA010000037">
    <property type="protein sequence ID" value="MFC5828501.1"/>
    <property type="molecule type" value="Genomic_DNA"/>
</dbReference>
<dbReference type="RefSeq" id="WP_379518001.1">
    <property type="nucleotide sequence ID" value="NZ_JBHSPA010000037.1"/>
</dbReference>
<evidence type="ECO:0000313" key="1">
    <source>
        <dbReference type="EMBL" id="MFC5828501.1"/>
    </source>
</evidence>
<dbReference type="Proteomes" id="UP001596058">
    <property type="component" value="Unassembled WGS sequence"/>
</dbReference>
<organism evidence="1 2">
    <name type="scientific">Nonomuraea insulae</name>
    <dbReference type="NCBI Taxonomy" id="1616787"/>
    <lineage>
        <taxon>Bacteria</taxon>
        <taxon>Bacillati</taxon>
        <taxon>Actinomycetota</taxon>
        <taxon>Actinomycetes</taxon>
        <taxon>Streptosporangiales</taxon>
        <taxon>Streptosporangiaceae</taxon>
        <taxon>Nonomuraea</taxon>
    </lineage>
</organism>
<accession>A0ABW1CUK0</accession>